<reference evidence="5" key="1">
    <citation type="journal article" date="2023" name="Mol. Phylogenet. Evol.">
        <title>Genome-scale phylogeny and comparative genomics of the fungal order Sordariales.</title>
        <authorList>
            <person name="Hensen N."/>
            <person name="Bonometti L."/>
            <person name="Westerberg I."/>
            <person name="Brannstrom I.O."/>
            <person name="Guillou S."/>
            <person name="Cros-Aarteil S."/>
            <person name="Calhoun S."/>
            <person name="Haridas S."/>
            <person name="Kuo A."/>
            <person name="Mondo S."/>
            <person name="Pangilinan J."/>
            <person name="Riley R."/>
            <person name="LaButti K."/>
            <person name="Andreopoulos B."/>
            <person name="Lipzen A."/>
            <person name="Chen C."/>
            <person name="Yan M."/>
            <person name="Daum C."/>
            <person name="Ng V."/>
            <person name="Clum A."/>
            <person name="Steindorff A."/>
            <person name="Ohm R.A."/>
            <person name="Martin F."/>
            <person name="Silar P."/>
            <person name="Natvig D.O."/>
            <person name="Lalanne C."/>
            <person name="Gautier V."/>
            <person name="Ament-Velasquez S.L."/>
            <person name="Kruys A."/>
            <person name="Hutchinson M.I."/>
            <person name="Powell A.J."/>
            <person name="Barry K."/>
            <person name="Miller A.N."/>
            <person name="Grigoriev I.V."/>
            <person name="Debuchy R."/>
            <person name="Gladieux P."/>
            <person name="Hiltunen Thoren M."/>
            <person name="Johannesson H."/>
        </authorList>
    </citation>
    <scope>NUCLEOTIDE SEQUENCE</scope>
    <source>
        <strain evidence="5">CBS 508.74</strain>
    </source>
</reference>
<feature type="region of interest" description="Disordered" evidence="4">
    <location>
        <begin position="486"/>
        <end position="509"/>
    </location>
</feature>
<gene>
    <name evidence="5" type="ORF">N656DRAFT_744933</name>
</gene>
<dbReference type="RefSeq" id="XP_064673735.1">
    <property type="nucleotide sequence ID" value="XM_064812888.1"/>
</dbReference>
<protein>
    <recommendedName>
        <fullName evidence="7">Guanine nucleotide exchange factor</fullName>
    </recommendedName>
</protein>
<dbReference type="GO" id="GO:0005737">
    <property type="term" value="C:cytoplasm"/>
    <property type="evidence" value="ECO:0007669"/>
    <property type="project" value="TreeGrafter"/>
</dbReference>
<keyword evidence="6" id="KW-1185">Reference proteome</keyword>
<dbReference type="SUPFAM" id="SSF48371">
    <property type="entry name" value="ARM repeat"/>
    <property type="match status" value="1"/>
</dbReference>
<feature type="compositionally biased region" description="Polar residues" evidence="4">
    <location>
        <begin position="1"/>
        <end position="19"/>
    </location>
</feature>
<dbReference type="InterPro" id="IPR019318">
    <property type="entry name" value="Gua_nucleotide_exch_fac_Ric8"/>
</dbReference>
<dbReference type="GO" id="GO:0001965">
    <property type="term" value="F:G-protein alpha-subunit binding"/>
    <property type="evidence" value="ECO:0007669"/>
    <property type="project" value="TreeGrafter"/>
</dbReference>
<reference evidence="5" key="2">
    <citation type="submission" date="2023-05" db="EMBL/GenBank/DDBJ databases">
        <authorList>
            <consortium name="Lawrence Berkeley National Laboratory"/>
            <person name="Steindorff A."/>
            <person name="Hensen N."/>
            <person name="Bonometti L."/>
            <person name="Westerberg I."/>
            <person name="Brannstrom I.O."/>
            <person name="Guillou S."/>
            <person name="Cros-Aarteil S."/>
            <person name="Calhoun S."/>
            <person name="Haridas S."/>
            <person name="Kuo A."/>
            <person name="Mondo S."/>
            <person name="Pangilinan J."/>
            <person name="Riley R."/>
            <person name="Labutti K."/>
            <person name="Andreopoulos B."/>
            <person name="Lipzen A."/>
            <person name="Chen C."/>
            <person name="Yanf M."/>
            <person name="Daum C."/>
            <person name="Ng V."/>
            <person name="Clum A."/>
            <person name="Ohm R."/>
            <person name="Martin F."/>
            <person name="Silar P."/>
            <person name="Natvig D."/>
            <person name="Lalanne C."/>
            <person name="Gautier V."/>
            <person name="Ament-Velasquez S.L."/>
            <person name="Kruys A."/>
            <person name="Hutchinson M.I."/>
            <person name="Powell A.J."/>
            <person name="Barry K."/>
            <person name="Miller A.N."/>
            <person name="Grigoriev I.V."/>
            <person name="Debuchy R."/>
            <person name="Gladieux P."/>
            <person name="Thoren M.H."/>
            <person name="Johannesson H."/>
        </authorList>
    </citation>
    <scope>NUCLEOTIDE SEQUENCE</scope>
    <source>
        <strain evidence="5">CBS 508.74</strain>
    </source>
</reference>
<sequence>MSNSLIMAQSGQSAPSGTLTGPAKLDAVTRLLDRLAEDLKSATLQPQERDTALEELKVYGRDPLYADPIFTRSGIETLARHAFDSHSETTSRNALRVLCNAMLLKPEARQAFVDIGYEAKACSRLRTENPDDEFLLSRLIFLTTYGTSINLPSLIEQHHVADSIIQNLSRHAARFSTGKPATSPMEDMALVETLKLLFNVTRFCSDHTSFFDPALPHITTILCALDLPTPQAQSPLDPPFSPLINALMNLDFSTPTAQAALYPASTPTSVADPLIQLLDISMKRYTDTNLDQLVTPLICVLSMLYDHAPSPSPSPPRTADATSSSVDVRCFVQERLLPTEEDRKTVLGRSDTLPSRLLRNWTNPLAPEFRKQIARFYFAISGKDVVRFIENVGYGYASGFLFENKIPLPEGAAAGGSASAREGEAAGVRRAVNPITGQFLDEERYPDLPEMTDGEKEREAERLFVLFERLKQTGVMSVQNPVEKAVQEGRFEELPDDADEDSDAVEDLD</sequence>
<evidence type="ECO:0000313" key="5">
    <source>
        <dbReference type="EMBL" id="KAK4116165.1"/>
    </source>
</evidence>
<dbReference type="GO" id="GO:0005085">
    <property type="term" value="F:guanyl-nucleotide exchange factor activity"/>
    <property type="evidence" value="ECO:0007669"/>
    <property type="project" value="UniProtKB-KW"/>
</dbReference>
<keyword evidence="2" id="KW-0344">Guanine-nucleotide releasing factor</keyword>
<dbReference type="Proteomes" id="UP001302812">
    <property type="component" value="Unassembled WGS sequence"/>
</dbReference>
<name>A0AAN6YW15_9PEZI</name>
<dbReference type="AlphaFoldDB" id="A0AAN6YW15"/>
<dbReference type="GeneID" id="89937013"/>
<comment type="caution">
    <text evidence="5">The sequence shown here is derived from an EMBL/GenBank/DDBJ whole genome shotgun (WGS) entry which is preliminary data.</text>
</comment>
<dbReference type="GO" id="GO:0007186">
    <property type="term" value="P:G protein-coupled receptor signaling pathway"/>
    <property type="evidence" value="ECO:0007669"/>
    <property type="project" value="TreeGrafter"/>
</dbReference>
<feature type="region of interest" description="Disordered" evidence="4">
    <location>
        <begin position="1"/>
        <end position="21"/>
    </location>
</feature>
<dbReference type="EMBL" id="MU853333">
    <property type="protein sequence ID" value="KAK4116165.1"/>
    <property type="molecule type" value="Genomic_DNA"/>
</dbReference>
<organism evidence="5 6">
    <name type="scientific">Canariomyces notabilis</name>
    <dbReference type="NCBI Taxonomy" id="2074819"/>
    <lineage>
        <taxon>Eukaryota</taxon>
        <taxon>Fungi</taxon>
        <taxon>Dikarya</taxon>
        <taxon>Ascomycota</taxon>
        <taxon>Pezizomycotina</taxon>
        <taxon>Sordariomycetes</taxon>
        <taxon>Sordariomycetidae</taxon>
        <taxon>Sordariales</taxon>
        <taxon>Chaetomiaceae</taxon>
        <taxon>Canariomyces</taxon>
    </lineage>
</organism>
<feature type="compositionally biased region" description="Acidic residues" evidence="4">
    <location>
        <begin position="494"/>
        <end position="509"/>
    </location>
</feature>
<dbReference type="PANTHER" id="PTHR12425">
    <property type="entry name" value="SYNEMBRYN"/>
    <property type="match status" value="1"/>
</dbReference>
<dbReference type="InterPro" id="IPR016024">
    <property type="entry name" value="ARM-type_fold"/>
</dbReference>
<evidence type="ECO:0000256" key="3">
    <source>
        <dbReference type="ARBA" id="ARBA00023186"/>
    </source>
</evidence>
<accession>A0AAN6YW15</accession>
<evidence type="ECO:0000256" key="2">
    <source>
        <dbReference type="ARBA" id="ARBA00022658"/>
    </source>
</evidence>
<evidence type="ECO:0000313" key="6">
    <source>
        <dbReference type="Proteomes" id="UP001302812"/>
    </source>
</evidence>
<evidence type="ECO:0000256" key="4">
    <source>
        <dbReference type="SAM" id="MobiDB-lite"/>
    </source>
</evidence>
<evidence type="ECO:0000256" key="1">
    <source>
        <dbReference type="ARBA" id="ARBA00009049"/>
    </source>
</evidence>
<dbReference type="PANTHER" id="PTHR12425:SF5">
    <property type="entry name" value="SYNEMBRYN"/>
    <property type="match status" value="1"/>
</dbReference>
<evidence type="ECO:0008006" key="7">
    <source>
        <dbReference type="Google" id="ProtNLM"/>
    </source>
</evidence>
<proteinExistence type="inferred from homology"/>
<dbReference type="Pfam" id="PF10165">
    <property type="entry name" value="Ric8"/>
    <property type="match status" value="1"/>
</dbReference>
<comment type="similarity">
    <text evidence="1">Belongs to the synembryn family.</text>
</comment>
<keyword evidence="3" id="KW-0143">Chaperone</keyword>